<protein>
    <submittedName>
        <fullName evidence="1">Uncharacterized protein</fullName>
    </submittedName>
</protein>
<evidence type="ECO:0000313" key="2">
    <source>
        <dbReference type="Proteomes" id="UP000321787"/>
    </source>
</evidence>
<accession>A0A510UNG9</accession>
<reference evidence="1 2" key="1">
    <citation type="submission" date="2019-07" db="EMBL/GenBank/DDBJ databases">
        <title>Whole genome shotgun sequence of Aliivibrio fischeri NBRC 101058.</title>
        <authorList>
            <person name="Hosoyama A."/>
            <person name="Uohara A."/>
            <person name="Ohji S."/>
            <person name="Ichikawa N."/>
        </authorList>
    </citation>
    <scope>NUCLEOTIDE SEQUENCE [LARGE SCALE GENOMIC DNA]</scope>
    <source>
        <strain evidence="1 2">NBRC 101058</strain>
    </source>
</reference>
<gene>
    <name evidence="1" type="ORF">AFI02nite_42100</name>
</gene>
<proteinExistence type="predicted"/>
<sequence>MTVYIGITPDYLEQAERILNLFFSQLISILKSCQSTTLSLNINAYWLWMNLPQWEG</sequence>
<dbReference type="AlphaFoldDB" id="A0A510UNG9"/>
<dbReference type="EMBL" id="BJTZ01000085">
    <property type="protein sequence ID" value="GEK16174.1"/>
    <property type="molecule type" value="Genomic_DNA"/>
</dbReference>
<comment type="caution">
    <text evidence="1">The sequence shown here is derived from an EMBL/GenBank/DDBJ whole genome shotgun (WGS) entry which is preliminary data.</text>
</comment>
<name>A0A510UNG9_ALIFS</name>
<evidence type="ECO:0000313" key="1">
    <source>
        <dbReference type="EMBL" id="GEK16174.1"/>
    </source>
</evidence>
<dbReference type="Proteomes" id="UP000321787">
    <property type="component" value="Unassembled WGS sequence"/>
</dbReference>
<organism evidence="1 2">
    <name type="scientific">Aliivibrio fischeri</name>
    <name type="common">Vibrio fischeri</name>
    <dbReference type="NCBI Taxonomy" id="668"/>
    <lineage>
        <taxon>Bacteria</taxon>
        <taxon>Pseudomonadati</taxon>
        <taxon>Pseudomonadota</taxon>
        <taxon>Gammaproteobacteria</taxon>
        <taxon>Vibrionales</taxon>
        <taxon>Vibrionaceae</taxon>
        <taxon>Aliivibrio</taxon>
    </lineage>
</organism>